<proteinExistence type="predicted"/>
<protein>
    <submittedName>
        <fullName evidence="1">Uncharacterized protein</fullName>
    </submittedName>
</protein>
<dbReference type="EMBL" id="BPLR01003119">
    <property type="protein sequence ID" value="GIX81348.1"/>
    <property type="molecule type" value="Genomic_DNA"/>
</dbReference>
<accession>A0AAV4NBU9</accession>
<dbReference type="AlphaFoldDB" id="A0AAV4NBU9"/>
<evidence type="ECO:0000313" key="2">
    <source>
        <dbReference type="Proteomes" id="UP001054945"/>
    </source>
</evidence>
<comment type="caution">
    <text evidence="1">The sequence shown here is derived from an EMBL/GenBank/DDBJ whole genome shotgun (WGS) entry which is preliminary data.</text>
</comment>
<reference evidence="1 2" key="1">
    <citation type="submission" date="2021-06" db="EMBL/GenBank/DDBJ databases">
        <title>Caerostris extrusa draft genome.</title>
        <authorList>
            <person name="Kono N."/>
            <person name="Arakawa K."/>
        </authorList>
    </citation>
    <scope>NUCLEOTIDE SEQUENCE [LARGE SCALE GENOMIC DNA]</scope>
</reference>
<gene>
    <name evidence="1" type="ORF">CEXT_662351</name>
</gene>
<name>A0AAV4NBU9_CAEEX</name>
<sequence length="199" mass="23066">MRVCVIFRDPWFLVVVRRYRRGLRDHEKTEFLLWFTIWVVTDRRHALAEFLAPVEVGLWARGRTLGHVMRWRCMLLPRGDSSGKGNLISRLPGFILDTLQRVDGMFWSYFEEDHPCQMVGPFLPRGNFLPPQKLVFFFVSRTFSSLEDCRRKGFLSNEIPRSLKGLGGVRDDEIEASGNGEGVHWFEGGVPCDVLFAQM</sequence>
<organism evidence="1 2">
    <name type="scientific">Caerostris extrusa</name>
    <name type="common">Bark spider</name>
    <name type="synonym">Caerostris bankana</name>
    <dbReference type="NCBI Taxonomy" id="172846"/>
    <lineage>
        <taxon>Eukaryota</taxon>
        <taxon>Metazoa</taxon>
        <taxon>Ecdysozoa</taxon>
        <taxon>Arthropoda</taxon>
        <taxon>Chelicerata</taxon>
        <taxon>Arachnida</taxon>
        <taxon>Araneae</taxon>
        <taxon>Araneomorphae</taxon>
        <taxon>Entelegynae</taxon>
        <taxon>Araneoidea</taxon>
        <taxon>Araneidae</taxon>
        <taxon>Caerostris</taxon>
    </lineage>
</organism>
<keyword evidence="2" id="KW-1185">Reference proteome</keyword>
<dbReference type="Proteomes" id="UP001054945">
    <property type="component" value="Unassembled WGS sequence"/>
</dbReference>
<evidence type="ECO:0000313" key="1">
    <source>
        <dbReference type="EMBL" id="GIX81348.1"/>
    </source>
</evidence>